<gene>
    <name evidence="3" type="ORF">MPHL21000_06395</name>
</gene>
<dbReference type="InterPro" id="IPR010982">
    <property type="entry name" value="Lambda_DNA-bd_dom_sf"/>
</dbReference>
<keyword evidence="1" id="KW-0238">DNA-binding</keyword>
<dbReference type="InterPro" id="IPR011051">
    <property type="entry name" value="RmlC_Cupin_sf"/>
</dbReference>
<feature type="domain" description="HTH cro/C1-type" evidence="2">
    <location>
        <begin position="13"/>
        <end position="67"/>
    </location>
</feature>
<name>A0A5N5VAX4_MYCPH</name>
<dbReference type="SUPFAM" id="SSF51182">
    <property type="entry name" value="RmlC-like cupins"/>
    <property type="match status" value="1"/>
</dbReference>
<dbReference type="AlphaFoldDB" id="A0A5N5VAX4"/>
<keyword evidence="4" id="KW-1185">Reference proteome</keyword>
<accession>A0A5N5VAX4</accession>
<dbReference type="RefSeq" id="WP_061482734.1">
    <property type="nucleotide sequence ID" value="NZ_ANBO01000042.1"/>
</dbReference>
<dbReference type="GO" id="GO:0005829">
    <property type="term" value="C:cytosol"/>
    <property type="evidence" value="ECO:0007669"/>
    <property type="project" value="TreeGrafter"/>
</dbReference>
<dbReference type="InterPro" id="IPR001387">
    <property type="entry name" value="Cro/C1-type_HTH"/>
</dbReference>
<dbReference type="GO" id="GO:0003677">
    <property type="term" value="F:DNA binding"/>
    <property type="evidence" value="ECO:0007669"/>
    <property type="project" value="UniProtKB-KW"/>
</dbReference>
<dbReference type="Gene3D" id="1.10.260.40">
    <property type="entry name" value="lambda repressor-like DNA-binding domains"/>
    <property type="match status" value="1"/>
</dbReference>
<dbReference type="InterPro" id="IPR013096">
    <property type="entry name" value="Cupin_2"/>
</dbReference>
<dbReference type="SMART" id="SM00530">
    <property type="entry name" value="HTH_XRE"/>
    <property type="match status" value="1"/>
</dbReference>
<evidence type="ECO:0000313" key="4">
    <source>
        <dbReference type="Proteomes" id="UP000325690"/>
    </source>
</evidence>
<evidence type="ECO:0000259" key="2">
    <source>
        <dbReference type="PROSITE" id="PS50943"/>
    </source>
</evidence>
<dbReference type="EMBL" id="ANBP01000006">
    <property type="protein sequence ID" value="KAB7757810.1"/>
    <property type="molecule type" value="Genomic_DNA"/>
</dbReference>
<dbReference type="PANTHER" id="PTHR46797">
    <property type="entry name" value="HTH-TYPE TRANSCRIPTIONAL REGULATOR"/>
    <property type="match status" value="1"/>
</dbReference>
<organism evidence="3 4">
    <name type="scientific">Mycolicibacterium phlei DSM 43239 = CCUG 21000</name>
    <dbReference type="NCBI Taxonomy" id="1226750"/>
    <lineage>
        <taxon>Bacteria</taxon>
        <taxon>Bacillati</taxon>
        <taxon>Actinomycetota</taxon>
        <taxon>Actinomycetes</taxon>
        <taxon>Mycobacteriales</taxon>
        <taxon>Mycobacteriaceae</taxon>
        <taxon>Mycolicibacterium</taxon>
    </lineage>
</organism>
<proteinExistence type="predicted"/>
<dbReference type="PROSITE" id="PS50943">
    <property type="entry name" value="HTH_CROC1"/>
    <property type="match status" value="1"/>
</dbReference>
<dbReference type="Pfam" id="PF01381">
    <property type="entry name" value="HTH_3"/>
    <property type="match status" value="1"/>
</dbReference>
<evidence type="ECO:0000256" key="1">
    <source>
        <dbReference type="ARBA" id="ARBA00023125"/>
    </source>
</evidence>
<dbReference type="GO" id="GO:0003700">
    <property type="term" value="F:DNA-binding transcription factor activity"/>
    <property type="evidence" value="ECO:0007669"/>
    <property type="project" value="TreeGrafter"/>
</dbReference>
<dbReference type="Pfam" id="PF07883">
    <property type="entry name" value="Cupin_2"/>
    <property type="match status" value="1"/>
</dbReference>
<protein>
    <recommendedName>
        <fullName evidence="2">HTH cro/C1-type domain-containing protein</fullName>
    </recommendedName>
</protein>
<dbReference type="CDD" id="cd02209">
    <property type="entry name" value="cupin_XRE_C"/>
    <property type="match status" value="1"/>
</dbReference>
<dbReference type="GeneID" id="74301494"/>
<dbReference type="CDD" id="cd00093">
    <property type="entry name" value="HTH_XRE"/>
    <property type="match status" value="1"/>
</dbReference>
<dbReference type="Gene3D" id="2.60.120.10">
    <property type="entry name" value="Jelly Rolls"/>
    <property type="match status" value="1"/>
</dbReference>
<evidence type="ECO:0000313" key="3">
    <source>
        <dbReference type="EMBL" id="KAB7757810.1"/>
    </source>
</evidence>
<dbReference type="PANTHER" id="PTHR46797:SF1">
    <property type="entry name" value="METHYLPHOSPHONATE SYNTHASE"/>
    <property type="match status" value="1"/>
</dbReference>
<comment type="caution">
    <text evidence="3">The sequence shown here is derived from an EMBL/GenBank/DDBJ whole genome shotgun (WGS) entry which is preliminary data.</text>
</comment>
<dbReference type="InterPro" id="IPR050807">
    <property type="entry name" value="TransReg_Diox_bact_type"/>
</dbReference>
<reference evidence="3 4" key="1">
    <citation type="submission" date="2012-10" db="EMBL/GenBank/DDBJ databases">
        <title>The draft sequence of the Mycobacterium pheli genome.</title>
        <authorList>
            <person name="Pettersson B.M.F."/>
            <person name="Das S."/>
            <person name="Dasgupta S."/>
            <person name="Bhattacharya A."/>
            <person name="Kirsebom L.A."/>
        </authorList>
    </citation>
    <scope>NUCLEOTIDE SEQUENCE [LARGE SCALE GENOMIC DNA]</scope>
    <source>
        <strain evidence="3 4">CCUG 21000</strain>
    </source>
</reference>
<dbReference type="InterPro" id="IPR014710">
    <property type="entry name" value="RmlC-like_jellyroll"/>
</dbReference>
<sequence length="187" mass="20116">MGQGPTATLGERLRDLRCQRGLSIRKLAADVGCSPSHISQFERGISEPSIGLLTTLAAALDVPMDTLFPRTEGAGTAGADNKARVRRAHHRPERAVGPGVRAQQLLPADDDAVGFCEYVYEPGADASAETAGPQYGVVTEGTIDIELDDEVVTLREGDSITFDATVPHRFRNRSLAPARMIWFSTAR</sequence>
<dbReference type="SUPFAM" id="SSF47413">
    <property type="entry name" value="lambda repressor-like DNA-binding domains"/>
    <property type="match status" value="1"/>
</dbReference>
<dbReference type="Proteomes" id="UP000325690">
    <property type="component" value="Unassembled WGS sequence"/>
</dbReference>